<dbReference type="EMBL" id="CP030941">
    <property type="protein sequence ID" value="UUP17765.1"/>
    <property type="molecule type" value="Genomic_DNA"/>
</dbReference>
<dbReference type="InterPro" id="IPR000846">
    <property type="entry name" value="DapB_N"/>
</dbReference>
<evidence type="ECO:0000256" key="3">
    <source>
        <dbReference type="ARBA" id="ARBA00022605"/>
    </source>
</evidence>
<dbReference type="Gene3D" id="3.30.360.10">
    <property type="entry name" value="Dihydrodipicolinate Reductase, domain 2"/>
    <property type="match status" value="1"/>
</dbReference>
<evidence type="ECO:0000256" key="6">
    <source>
        <dbReference type="ARBA" id="ARBA00023002"/>
    </source>
</evidence>
<comment type="function">
    <text evidence="13">Catalyzes the conversion of 4-hydroxy-tetrahydrodipicolinate (HTPA) to tetrahydrodipicolinate.</text>
</comment>
<dbReference type="PANTHER" id="PTHR20836:SF0">
    <property type="entry name" value="4-HYDROXY-TETRAHYDRODIPICOLINATE REDUCTASE 1, CHLOROPLASTIC-RELATED"/>
    <property type="match status" value="1"/>
</dbReference>
<feature type="binding site" evidence="13">
    <location>
        <begin position="168"/>
        <end position="169"/>
    </location>
    <ligand>
        <name>(S)-2,3,4,5-tetrahydrodipicolinate</name>
        <dbReference type="ChEBI" id="CHEBI:16845"/>
    </ligand>
</feature>
<dbReference type="InterPro" id="IPR023940">
    <property type="entry name" value="DHDPR_bac"/>
</dbReference>
<keyword evidence="8 13" id="KW-0457">Lysine biosynthesis</keyword>
<dbReference type="Proteomes" id="UP001342418">
    <property type="component" value="Chromosome"/>
</dbReference>
<feature type="binding site" evidence="13">
    <location>
        <begin position="124"/>
        <end position="127"/>
    </location>
    <ligand>
        <name>NAD(+)</name>
        <dbReference type="ChEBI" id="CHEBI:57540"/>
    </ligand>
</feature>
<dbReference type="HAMAP" id="MF_00102">
    <property type="entry name" value="DapB"/>
    <property type="match status" value="1"/>
</dbReference>
<dbReference type="NCBIfam" id="TIGR00036">
    <property type="entry name" value="dapB"/>
    <property type="match status" value="1"/>
</dbReference>
<dbReference type="Gene3D" id="3.40.50.720">
    <property type="entry name" value="NAD(P)-binding Rossmann-like Domain"/>
    <property type="match status" value="1"/>
</dbReference>
<evidence type="ECO:0000256" key="9">
    <source>
        <dbReference type="ARBA" id="ARBA00037922"/>
    </source>
</evidence>
<evidence type="ECO:0000256" key="4">
    <source>
        <dbReference type="ARBA" id="ARBA00022857"/>
    </source>
</evidence>
<dbReference type="InterPro" id="IPR022663">
    <property type="entry name" value="DapB_C"/>
</dbReference>
<reference evidence="16 17" key="1">
    <citation type="submission" date="2018-07" db="EMBL/GenBank/DDBJ databases">
        <title>Genome sequence of Nitratireductor thuwali#1536.</title>
        <authorList>
            <person name="Michoud G."/>
            <person name="Merlino G."/>
            <person name="Sefrji F.O."/>
            <person name="Daffonchio D."/>
        </authorList>
    </citation>
    <scope>NUCLEOTIDE SEQUENCE [LARGE SCALE GENOMIC DNA]</scope>
    <source>
        <strain evidence="17">Nit1536</strain>
    </source>
</reference>
<evidence type="ECO:0000256" key="1">
    <source>
        <dbReference type="ARBA" id="ARBA00006642"/>
    </source>
</evidence>
<name>A0ABY5MID9_9HYPH</name>
<evidence type="ECO:0000256" key="11">
    <source>
        <dbReference type="ARBA" id="ARBA00049080"/>
    </source>
</evidence>
<keyword evidence="6 13" id="KW-0560">Oxidoreductase</keyword>
<feature type="binding site" evidence="13">
    <location>
        <position position="36"/>
    </location>
    <ligand>
        <name>NAD(+)</name>
        <dbReference type="ChEBI" id="CHEBI:57540"/>
    </ligand>
</feature>
<feature type="active site" description="Proton donor" evidence="13">
    <location>
        <position position="162"/>
    </location>
</feature>
<comment type="similarity">
    <text evidence="1 13">Belongs to the DapB family.</text>
</comment>
<evidence type="ECO:0000256" key="7">
    <source>
        <dbReference type="ARBA" id="ARBA00023027"/>
    </source>
</evidence>
<feature type="binding site" evidence="13">
    <location>
        <position position="159"/>
    </location>
    <ligand>
        <name>(S)-2,3,4,5-tetrahydrodipicolinate</name>
        <dbReference type="ChEBI" id="CHEBI:16845"/>
    </ligand>
</feature>
<evidence type="ECO:0000259" key="15">
    <source>
        <dbReference type="Pfam" id="PF05173"/>
    </source>
</evidence>
<keyword evidence="7 13" id="KW-0520">NAD</keyword>
<evidence type="ECO:0000256" key="12">
    <source>
        <dbReference type="ARBA" id="ARBA00049396"/>
    </source>
</evidence>
<evidence type="ECO:0000256" key="2">
    <source>
        <dbReference type="ARBA" id="ARBA00022490"/>
    </source>
</evidence>
<comment type="subcellular location">
    <subcellularLocation>
        <location evidence="13">Cytoplasm</location>
    </subcellularLocation>
</comment>
<dbReference type="InterPro" id="IPR036291">
    <property type="entry name" value="NAD(P)-bd_dom_sf"/>
</dbReference>
<sequence length="271" mass="27734">MKEMGLVVVGAAGRMGQTLIRVVHQMDGARLAGAVERSGSPHLGKDAGELAGIGILNVPIVEDVGRAFAGADGVLDFTSPAASVAFAGQAAEAGLVHVVGTTGIQADQENAFVEAARRTPIVKSGNMSLGVNLLAVLVKQAARALPAADFDIEVVEMHHRHKVDAPSGTALLLGKAAAEGRGVDLDANSVRSRDGHTGARETGTIGFATLRGGSVVGEHSVILAGTGERITLSHQADDRTIFARGAVAAALWARDKKAGLYSMLDVLGLAE</sequence>
<dbReference type="SUPFAM" id="SSF51735">
    <property type="entry name" value="NAD(P)-binding Rossmann-fold domains"/>
    <property type="match status" value="1"/>
</dbReference>
<evidence type="ECO:0000256" key="5">
    <source>
        <dbReference type="ARBA" id="ARBA00022915"/>
    </source>
</evidence>
<organism evidence="16 17">
    <name type="scientific">Nitratireductor thuwali</name>
    <dbReference type="NCBI Taxonomy" id="2267699"/>
    <lineage>
        <taxon>Bacteria</taxon>
        <taxon>Pseudomonadati</taxon>
        <taxon>Pseudomonadota</taxon>
        <taxon>Alphaproteobacteria</taxon>
        <taxon>Hyphomicrobiales</taxon>
        <taxon>Phyllobacteriaceae</taxon>
        <taxon>Nitratireductor</taxon>
    </lineage>
</organism>
<dbReference type="PIRSF" id="PIRSF000161">
    <property type="entry name" value="DHPR"/>
    <property type="match status" value="1"/>
</dbReference>
<accession>A0ABY5MID9</accession>
<dbReference type="Pfam" id="PF05173">
    <property type="entry name" value="DapB_C"/>
    <property type="match status" value="1"/>
</dbReference>
<evidence type="ECO:0000256" key="10">
    <source>
        <dbReference type="ARBA" id="ARBA00038983"/>
    </source>
</evidence>
<dbReference type="PROSITE" id="PS01298">
    <property type="entry name" value="DAPB"/>
    <property type="match status" value="1"/>
</dbReference>
<feature type="active site" description="Proton donor/acceptor" evidence="13">
    <location>
        <position position="158"/>
    </location>
</feature>
<dbReference type="EC" id="1.17.1.8" evidence="10 13"/>
<comment type="pathway">
    <text evidence="9 13">Amino-acid biosynthesis; L-lysine biosynthesis via DAP pathway; (S)-tetrahydrodipicolinate from L-aspartate: step 4/4.</text>
</comment>
<comment type="catalytic activity">
    <reaction evidence="11 13">
        <text>(S)-2,3,4,5-tetrahydrodipicolinate + NADP(+) + H2O = (2S,4S)-4-hydroxy-2,3,4,5-tetrahydrodipicolinate + NADPH + H(+)</text>
        <dbReference type="Rhea" id="RHEA:35331"/>
        <dbReference type="ChEBI" id="CHEBI:15377"/>
        <dbReference type="ChEBI" id="CHEBI:15378"/>
        <dbReference type="ChEBI" id="CHEBI:16845"/>
        <dbReference type="ChEBI" id="CHEBI:57783"/>
        <dbReference type="ChEBI" id="CHEBI:58349"/>
        <dbReference type="ChEBI" id="CHEBI:67139"/>
        <dbReference type="EC" id="1.17.1.8"/>
    </reaction>
</comment>
<keyword evidence="2 13" id="KW-0963">Cytoplasm</keyword>
<evidence type="ECO:0000256" key="13">
    <source>
        <dbReference type="HAMAP-Rule" id="MF_00102"/>
    </source>
</evidence>
<evidence type="ECO:0000313" key="17">
    <source>
        <dbReference type="Proteomes" id="UP001342418"/>
    </source>
</evidence>
<dbReference type="GO" id="GO:0008839">
    <property type="term" value="F:4-hydroxy-tetrahydrodipicolinate reductase"/>
    <property type="evidence" value="ECO:0007669"/>
    <property type="project" value="UniProtKB-EC"/>
</dbReference>
<evidence type="ECO:0000256" key="8">
    <source>
        <dbReference type="ARBA" id="ARBA00023154"/>
    </source>
</evidence>
<keyword evidence="4 13" id="KW-0521">NADP</keyword>
<dbReference type="CDD" id="cd02274">
    <property type="entry name" value="DHDPR_N"/>
    <property type="match status" value="1"/>
</dbReference>
<keyword evidence="5 13" id="KW-0220">Diaminopimelate biosynthesis</keyword>
<feature type="domain" description="Dihydrodipicolinate reductase N-terminal" evidence="14">
    <location>
        <begin position="5"/>
        <end position="127"/>
    </location>
</feature>
<proteinExistence type="inferred from homology"/>
<comment type="catalytic activity">
    <reaction evidence="12 13">
        <text>(S)-2,3,4,5-tetrahydrodipicolinate + NAD(+) + H2O = (2S,4S)-4-hydroxy-2,3,4,5-tetrahydrodipicolinate + NADH + H(+)</text>
        <dbReference type="Rhea" id="RHEA:35323"/>
        <dbReference type="ChEBI" id="CHEBI:15377"/>
        <dbReference type="ChEBI" id="CHEBI:15378"/>
        <dbReference type="ChEBI" id="CHEBI:16845"/>
        <dbReference type="ChEBI" id="CHEBI:57540"/>
        <dbReference type="ChEBI" id="CHEBI:57945"/>
        <dbReference type="ChEBI" id="CHEBI:67139"/>
        <dbReference type="EC" id="1.17.1.8"/>
    </reaction>
</comment>
<feature type="binding site" evidence="13">
    <location>
        <begin position="10"/>
        <end position="15"/>
    </location>
    <ligand>
        <name>NAD(+)</name>
        <dbReference type="ChEBI" id="CHEBI:57540"/>
    </ligand>
</feature>
<protein>
    <recommendedName>
        <fullName evidence="10 13">4-hydroxy-tetrahydrodipicolinate reductase</fullName>
        <shortName evidence="13">HTPA reductase</shortName>
        <ecNumber evidence="10 13">1.17.1.8</ecNumber>
    </recommendedName>
</protein>
<dbReference type="RefSeq" id="WP_338530064.1">
    <property type="nucleotide sequence ID" value="NZ_CP030941.1"/>
</dbReference>
<dbReference type="PANTHER" id="PTHR20836">
    <property type="entry name" value="DIHYDRODIPICOLINATE REDUCTASE"/>
    <property type="match status" value="1"/>
</dbReference>
<feature type="binding site" evidence="13">
    <location>
        <position position="37"/>
    </location>
    <ligand>
        <name>NADP(+)</name>
        <dbReference type="ChEBI" id="CHEBI:58349"/>
    </ligand>
</feature>
<gene>
    <name evidence="13 16" type="primary">dapB</name>
    <name evidence="16" type="ORF">NTH_02239</name>
</gene>
<dbReference type="InterPro" id="IPR022664">
    <property type="entry name" value="DapB_N_CS"/>
</dbReference>
<keyword evidence="17" id="KW-1185">Reference proteome</keyword>
<comment type="subunit">
    <text evidence="13">Homotetramer.</text>
</comment>
<evidence type="ECO:0000259" key="14">
    <source>
        <dbReference type="Pfam" id="PF01113"/>
    </source>
</evidence>
<keyword evidence="3 13" id="KW-0028">Amino-acid biosynthesis</keyword>
<comment type="caution">
    <text evidence="13">Was originally thought to be a dihydrodipicolinate reductase (DHDPR), catalyzing the conversion of dihydrodipicolinate to tetrahydrodipicolinate. However, it was shown in E.coli that the substrate of the enzymatic reaction is not dihydrodipicolinate (DHDP) but in fact (2S,4S)-4-hydroxy-2,3,4,5-tetrahydrodipicolinic acid (HTPA), the product released by the DapA-catalyzed reaction.</text>
</comment>
<dbReference type="SUPFAM" id="SSF55347">
    <property type="entry name" value="Glyceraldehyde-3-phosphate dehydrogenase-like, C-terminal domain"/>
    <property type="match status" value="1"/>
</dbReference>
<dbReference type="Pfam" id="PF01113">
    <property type="entry name" value="DapB_N"/>
    <property type="match status" value="1"/>
</dbReference>
<feature type="domain" description="Dihydrodipicolinate reductase C-terminal" evidence="15">
    <location>
        <begin position="130"/>
        <end position="267"/>
    </location>
</feature>
<feature type="binding site" evidence="13">
    <location>
        <begin position="100"/>
        <end position="102"/>
    </location>
    <ligand>
        <name>NAD(+)</name>
        <dbReference type="ChEBI" id="CHEBI:57540"/>
    </ligand>
</feature>
<evidence type="ECO:0000313" key="16">
    <source>
        <dbReference type="EMBL" id="UUP17765.1"/>
    </source>
</evidence>